<protein>
    <recommendedName>
        <fullName evidence="9">Intraflagellar transport protein 80</fullName>
    </recommendedName>
</protein>
<sequence length="776" mass="85750">MEHCCHTHPSSLDETMRLKSVLLNGIIHEGGCSGVAWRGDASLVSCGEDHTIRYLRPDLDKTAQEERRFADDVYPTGIFAVPSAQKTEIVLITCSDGKYRLAAKANQRVIEAHTGAILSAGWSHDGTMLATAGEDGLLRLWMRNGAFKANLAEHDSPVTCVCWSVIADELVYSVADSVYARSLTEGRQARLWKAHPGATVTTVALSIDGIIVSGGEDCRFKLWDFNTGKNLFSGNQLSQPISVVAWAPSGEIFAVASFETLTLCHKSGYVLSTDYPACATIRALCWSDCGTQLAGACSSGHLLIAHLVDRTLEWNNFEVSTVGTKLCLVTDVNMEQGIREELTFQGQSAGTMSFRHGVLVVATNGGVFVFGGAGQWHRPALIRPSVTSPVRCIRQSKGHLALVDSSAIHIYANNGKHTCTVRHPFLRANIVRLFDLNDEVVLMADKRSIQFFNISTGKQLATPFRHEREIREVTVEQKSWPDTLSGGEQLLSFIDSQGQLYLVCLRGKQAYASFVESQVLNTIWSETSRQLAAIRESQLLLWECPWAFNVAPKLLDSCRHTFPQADIGLAGVFGYFIGTLLSVRATNGAMHAQAISPYSEKIEKAVDSGQWDAALKLARFSDTNEVWCTLACIALLGRQLKVSRDAFTALGQVDRAEYIDKVREQGGQMEGLLVQLLITGGRSRQQVESQMIQIGKLLDAIMLNVYAHQWDRALSLAIKHNVHIDVVLAYRKKFLERFNKAEDEAIFIETSKKYKADDVDYIKIREMVSQQSVVEL</sequence>
<organism evidence="7 8">
    <name type="scientific">Varroa destructor</name>
    <name type="common">Honeybee mite</name>
    <dbReference type="NCBI Taxonomy" id="109461"/>
    <lineage>
        <taxon>Eukaryota</taxon>
        <taxon>Metazoa</taxon>
        <taxon>Ecdysozoa</taxon>
        <taxon>Arthropoda</taxon>
        <taxon>Chelicerata</taxon>
        <taxon>Arachnida</taxon>
        <taxon>Acari</taxon>
        <taxon>Parasitiformes</taxon>
        <taxon>Mesostigmata</taxon>
        <taxon>Gamasina</taxon>
        <taxon>Dermanyssoidea</taxon>
        <taxon>Varroidae</taxon>
        <taxon>Varroa</taxon>
    </lineage>
</organism>
<dbReference type="InterPro" id="IPR036322">
    <property type="entry name" value="WD40_repeat_dom_sf"/>
</dbReference>
<dbReference type="FunCoup" id="A0A7M7M785">
    <property type="interactions" value="158"/>
</dbReference>
<reference evidence="7" key="1">
    <citation type="submission" date="2021-01" db="UniProtKB">
        <authorList>
            <consortium name="EnsemblMetazoa"/>
        </authorList>
    </citation>
    <scope>IDENTIFICATION</scope>
</reference>
<dbReference type="Gene3D" id="2.130.10.10">
    <property type="entry name" value="YVTN repeat-like/Quinoprotein amine dehydrogenase"/>
    <property type="match status" value="3"/>
</dbReference>
<evidence type="ECO:0000313" key="8">
    <source>
        <dbReference type="Proteomes" id="UP000594260"/>
    </source>
</evidence>
<keyword evidence="2" id="KW-0969">Cilium</keyword>
<dbReference type="Pfam" id="PF23387">
    <property type="entry name" value="TPR_IFT80_172"/>
    <property type="match status" value="1"/>
</dbReference>
<dbReference type="Gene3D" id="1.25.40.470">
    <property type="match status" value="1"/>
</dbReference>
<dbReference type="SMART" id="SM00320">
    <property type="entry name" value="WD40"/>
    <property type="match status" value="6"/>
</dbReference>
<dbReference type="Pfam" id="PF00400">
    <property type="entry name" value="WD40"/>
    <property type="match status" value="2"/>
</dbReference>
<feature type="repeat" description="WD" evidence="4">
    <location>
        <begin position="110"/>
        <end position="141"/>
    </location>
</feature>
<dbReference type="Proteomes" id="UP000594260">
    <property type="component" value="Unplaced"/>
</dbReference>
<dbReference type="InterPro" id="IPR056157">
    <property type="entry name" value="TPR_IFT80_172_dom"/>
</dbReference>
<dbReference type="GO" id="GO:0030992">
    <property type="term" value="C:intraciliary transport particle B"/>
    <property type="evidence" value="ECO:0007669"/>
    <property type="project" value="TreeGrafter"/>
</dbReference>
<dbReference type="OrthoDB" id="408728at2759"/>
<feature type="domain" description="IFT80/172/WDR35 TPR" evidence="6">
    <location>
        <begin position="626"/>
        <end position="759"/>
    </location>
</feature>
<keyword evidence="8" id="KW-1185">Reference proteome</keyword>
<dbReference type="InParanoid" id="A0A7M7M785"/>
<evidence type="ECO:0000256" key="3">
    <source>
        <dbReference type="ARBA" id="ARBA00023273"/>
    </source>
</evidence>
<name>A0A7M7M785_VARDE</name>
<comment type="subcellular location">
    <subcellularLocation>
        <location evidence="1">Cell projection</location>
        <location evidence="1">Cilium</location>
    </subcellularLocation>
</comment>
<evidence type="ECO:0000256" key="4">
    <source>
        <dbReference type="PROSITE-ProRule" id="PRU00221"/>
    </source>
</evidence>
<evidence type="ECO:0000259" key="6">
    <source>
        <dbReference type="Pfam" id="PF23387"/>
    </source>
</evidence>
<dbReference type="EnsemblMetazoa" id="XM_022799080">
    <property type="protein sequence ID" value="XP_022654815"/>
    <property type="gene ID" value="LOC111247763"/>
</dbReference>
<dbReference type="OMA" id="WDAQGAN"/>
<evidence type="ECO:0000313" key="7">
    <source>
        <dbReference type="EnsemblMetazoa" id="XP_022654815"/>
    </source>
</evidence>
<dbReference type="PROSITE" id="PS50082">
    <property type="entry name" value="WD_REPEATS_2"/>
    <property type="match status" value="2"/>
</dbReference>
<dbReference type="GO" id="GO:0005929">
    <property type="term" value="C:cilium"/>
    <property type="evidence" value="ECO:0007669"/>
    <property type="project" value="UniProtKB-SubCell"/>
</dbReference>
<feature type="domain" description="IFT80 second beta-propeller" evidence="5">
    <location>
        <begin position="309"/>
        <end position="598"/>
    </location>
</feature>
<dbReference type="Pfam" id="PF23335">
    <property type="entry name" value="Beta-prop_IFT80_2nd"/>
    <property type="match status" value="1"/>
</dbReference>
<dbReference type="PROSITE" id="PS50294">
    <property type="entry name" value="WD_REPEATS_REGION"/>
    <property type="match status" value="1"/>
</dbReference>
<dbReference type="PANTHER" id="PTHR24098:SF0">
    <property type="entry name" value="OUTER SEGMENT 5"/>
    <property type="match status" value="1"/>
</dbReference>
<accession>A0A7M7M785</accession>
<evidence type="ECO:0008006" key="9">
    <source>
        <dbReference type="Google" id="ProtNLM"/>
    </source>
</evidence>
<dbReference type="SUPFAM" id="SSF50978">
    <property type="entry name" value="WD40 repeat-like"/>
    <property type="match status" value="2"/>
</dbReference>
<dbReference type="GO" id="GO:0060271">
    <property type="term" value="P:cilium assembly"/>
    <property type="evidence" value="ECO:0007669"/>
    <property type="project" value="TreeGrafter"/>
</dbReference>
<dbReference type="GeneID" id="111247763"/>
<feature type="repeat" description="WD" evidence="4">
    <location>
        <begin position="200"/>
        <end position="233"/>
    </location>
</feature>
<dbReference type="RefSeq" id="XP_022654815.1">
    <property type="nucleotide sequence ID" value="XM_022799080.1"/>
</dbReference>
<dbReference type="InterPro" id="IPR015943">
    <property type="entry name" value="WD40/YVTN_repeat-like_dom_sf"/>
</dbReference>
<dbReference type="InterPro" id="IPR001680">
    <property type="entry name" value="WD40_rpt"/>
</dbReference>
<keyword evidence="3" id="KW-0966">Cell projection</keyword>
<keyword evidence="4" id="KW-0853">WD repeat</keyword>
<dbReference type="PANTHER" id="PTHR24098">
    <property type="entry name" value="OUTER SEGMENT 5"/>
    <property type="match status" value="1"/>
</dbReference>
<evidence type="ECO:0000256" key="2">
    <source>
        <dbReference type="ARBA" id="ARBA00023069"/>
    </source>
</evidence>
<dbReference type="KEGG" id="vde:111247763"/>
<dbReference type="InterPro" id="IPR056456">
    <property type="entry name" value="Beta-prop_IFT80_2nd"/>
</dbReference>
<evidence type="ECO:0000256" key="1">
    <source>
        <dbReference type="ARBA" id="ARBA00004138"/>
    </source>
</evidence>
<dbReference type="AlphaFoldDB" id="A0A7M7M785"/>
<proteinExistence type="predicted"/>
<evidence type="ECO:0000259" key="5">
    <source>
        <dbReference type="Pfam" id="PF23335"/>
    </source>
</evidence>